<evidence type="ECO:0000313" key="2">
    <source>
        <dbReference type="Proteomes" id="UP000626109"/>
    </source>
</evidence>
<accession>A0A813I2R7</accession>
<name>A0A813I2R7_POLGL</name>
<comment type="caution">
    <text evidence="1">The sequence shown here is derived from an EMBL/GenBank/DDBJ whole genome shotgun (WGS) entry which is preliminary data.</text>
</comment>
<sequence>MVSGARRAGKSNLYPAWCKDSFPVNLGFCQEGSTVQYRAALGDHRMRYRNILVLFSTGLRSQGFVVDASSALVEALIPEMPLRCQTRRRAALTMKQASWAGFHGESCEPSSIDGRPPR</sequence>
<organism evidence="1 2">
    <name type="scientific">Polarella glacialis</name>
    <name type="common">Dinoflagellate</name>
    <dbReference type="NCBI Taxonomy" id="89957"/>
    <lineage>
        <taxon>Eukaryota</taxon>
        <taxon>Sar</taxon>
        <taxon>Alveolata</taxon>
        <taxon>Dinophyceae</taxon>
        <taxon>Suessiales</taxon>
        <taxon>Suessiaceae</taxon>
        <taxon>Polarella</taxon>
    </lineage>
</organism>
<proteinExistence type="predicted"/>
<dbReference type="Proteomes" id="UP000626109">
    <property type="component" value="Unassembled WGS sequence"/>
</dbReference>
<protein>
    <submittedName>
        <fullName evidence="1">Uncharacterized protein</fullName>
    </submittedName>
</protein>
<gene>
    <name evidence="1" type="ORF">PGLA2088_LOCUS2995</name>
</gene>
<reference evidence="1" key="1">
    <citation type="submission" date="2021-02" db="EMBL/GenBank/DDBJ databases">
        <authorList>
            <person name="Dougan E. K."/>
            <person name="Rhodes N."/>
            <person name="Thang M."/>
            <person name="Chan C."/>
        </authorList>
    </citation>
    <scope>NUCLEOTIDE SEQUENCE</scope>
</reference>
<evidence type="ECO:0000313" key="1">
    <source>
        <dbReference type="EMBL" id="CAE8644359.1"/>
    </source>
</evidence>
<dbReference type="EMBL" id="CAJNNW010002541">
    <property type="protein sequence ID" value="CAE8644359.1"/>
    <property type="molecule type" value="Genomic_DNA"/>
</dbReference>
<dbReference type="AlphaFoldDB" id="A0A813I2R7"/>